<feature type="transmembrane region" description="Helical" evidence="2">
    <location>
        <begin position="45"/>
        <end position="68"/>
    </location>
</feature>
<dbReference type="Proteomes" id="UP001500897">
    <property type="component" value="Unassembled WGS sequence"/>
</dbReference>
<keyword evidence="2" id="KW-1133">Transmembrane helix</keyword>
<name>A0ABP5I771_9ACTN</name>
<gene>
    <name evidence="3" type="ORF">GCM10009759_20270</name>
</gene>
<evidence type="ECO:0000256" key="2">
    <source>
        <dbReference type="SAM" id="Phobius"/>
    </source>
</evidence>
<reference evidence="4" key="1">
    <citation type="journal article" date="2019" name="Int. J. Syst. Evol. Microbiol.">
        <title>The Global Catalogue of Microorganisms (GCM) 10K type strain sequencing project: providing services to taxonomists for standard genome sequencing and annotation.</title>
        <authorList>
            <consortium name="The Broad Institute Genomics Platform"/>
            <consortium name="The Broad Institute Genome Sequencing Center for Infectious Disease"/>
            <person name="Wu L."/>
            <person name="Ma J."/>
        </authorList>
    </citation>
    <scope>NUCLEOTIDE SEQUENCE [LARGE SCALE GENOMIC DNA]</scope>
    <source>
        <strain evidence="4">JCM 14559</strain>
    </source>
</reference>
<protein>
    <submittedName>
        <fullName evidence="3">Uncharacterized protein</fullName>
    </submittedName>
</protein>
<proteinExistence type="predicted"/>
<dbReference type="EMBL" id="BAAANS010000010">
    <property type="protein sequence ID" value="GAA2093557.1"/>
    <property type="molecule type" value="Genomic_DNA"/>
</dbReference>
<keyword evidence="2" id="KW-0472">Membrane</keyword>
<feature type="region of interest" description="Disordered" evidence="1">
    <location>
        <begin position="70"/>
        <end position="91"/>
    </location>
</feature>
<keyword evidence="2" id="KW-0812">Transmembrane</keyword>
<accession>A0ABP5I771</accession>
<evidence type="ECO:0000313" key="4">
    <source>
        <dbReference type="Proteomes" id="UP001500897"/>
    </source>
</evidence>
<evidence type="ECO:0000256" key="1">
    <source>
        <dbReference type="SAM" id="MobiDB-lite"/>
    </source>
</evidence>
<feature type="region of interest" description="Disordered" evidence="1">
    <location>
        <begin position="21"/>
        <end position="43"/>
    </location>
</feature>
<sequence>MSRCHSTYSGVAALDSTKTAVIGQAASHTHRNGASPPPPPPPPSALLLAGLLTVLFAALPAVLLAGLIPVPDMGVPPDLPVGSRQYESSRT</sequence>
<comment type="caution">
    <text evidence="3">The sequence shown here is derived from an EMBL/GenBank/DDBJ whole genome shotgun (WGS) entry which is preliminary data.</text>
</comment>
<evidence type="ECO:0000313" key="3">
    <source>
        <dbReference type="EMBL" id="GAA2093557.1"/>
    </source>
</evidence>
<keyword evidence="4" id="KW-1185">Reference proteome</keyword>
<organism evidence="3 4">
    <name type="scientific">Kitasatospora saccharophila</name>
    <dbReference type="NCBI Taxonomy" id="407973"/>
    <lineage>
        <taxon>Bacteria</taxon>
        <taxon>Bacillati</taxon>
        <taxon>Actinomycetota</taxon>
        <taxon>Actinomycetes</taxon>
        <taxon>Kitasatosporales</taxon>
        <taxon>Streptomycetaceae</taxon>
        <taxon>Kitasatospora</taxon>
    </lineage>
</organism>